<dbReference type="EMBL" id="QRYW01000034">
    <property type="protein sequence ID" value="RGV21702.1"/>
    <property type="molecule type" value="Genomic_DNA"/>
</dbReference>
<evidence type="ECO:0000256" key="1">
    <source>
        <dbReference type="SAM" id="MobiDB-lite"/>
    </source>
</evidence>
<sequence>MDKYNAILNKLQHTAPIVTDPEGLTQRIMKEIEQPVIRRRSKIRIIMTGIAASVLSVWMIDEINYRPVVSPTTKTEEINRPPDNADRSYIPAELSSQEKRTIFYSELKSRMNKQQKIKQLIQKIQDYETK</sequence>
<organism evidence="3 7">
    <name type="scientific">Odoribacter splanchnicus</name>
    <dbReference type="NCBI Taxonomy" id="28118"/>
    <lineage>
        <taxon>Bacteria</taxon>
        <taxon>Pseudomonadati</taxon>
        <taxon>Bacteroidota</taxon>
        <taxon>Bacteroidia</taxon>
        <taxon>Bacteroidales</taxon>
        <taxon>Odoribacteraceae</taxon>
        <taxon>Odoribacter</taxon>
    </lineage>
</organism>
<protein>
    <submittedName>
        <fullName evidence="3">Uncharacterized protein</fullName>
    </submittedName>
</protein>
<evidence type="ECO:0000313" key="6">
    <source>
        <dbReference type="Proteomes" id="UP000283426"/>
    </source>
</evidence>
<evidence type="ECO:0000313" key="5">
    <source>
        <dbReference type="EMBL" id="RGY05553.1"/>
    </source>
</evidence>
<evidence type="ECO:0000313" key="2">
    <source>
        <dbReference type="EMBL" id="MCG4959986.1"/>
    </source>
</evidence>
<feature type="region of interest" description="Disordered" evidence="1">
    <location>
        <begin position="72"/>
        <end position="91"/>
    </location>
</feature>
<dbReference type="GeneID" id="61275009"/>
<evidence type="ECO:0000313" key="8">
    <source>
        <dbReference type="Proteomes" id="UP000284434"/>
    </source>
</evidence>
<dbReference type="AlphaFoldDB" id="A0A412TP28"/>
<dbReference type="EMBL" id="QSCO01000017">
    <property type="protein sequence ID" value="RGY05553.1"/>
    <property type="molecule type" value="Genomic_DNA"/>
</dbReference>
<reference evidence="6 7" key="1">
    <citation type="submission" date="2018-08" db="EMBL/GenBank/DDBJ databases">
        <title>A genome reference for cultivated species of the human gut microbiota.</title>
        <authorList>
            <person name="Zou Y."/>
            <person name="Xue W."/>
            <person name="Luo G."/>
        </authorList>
    </citation>
    <scope>NUCLEOTIDE SEQUENCE [LARGE SCALE GENOMIC DNA]</scope>
    <source>
        <strain evidence="4 6">AF14-6AC</strain>
        <strain evidence="3 7">AF16-14</strain>
        <strain evidence="5 8">OF03-11</strain>
    </source>
</reference>
<dbReference type="Proteomes" id="UP001199750">
    <property type="component" value="Unassembled WGS sequence"/>
</dbReference>
<dbReference type="Proteomes" id="UP000283426">
    <property type="component" value="Unassembled WGS sequence"/>
</dbReference>
<evidence type="ECO:0000313" key="3">
    <source>
        <dbReference type="EMBL" id="RGU55587.1"/>
    </source>
</evidence>
<evidence type="ECO:0000313" key="4">
    <source>
        <dbReference type="EMBL" id="RGV21702.1"/>
    </source>
</evidence>
<dbReference type="Proteomes" id="UP000284243">
    <property type="component" value="Unassembled WGS sequence"/>
</dbReference>
<proteinExistence type="predicted"/>
<dbReference type="Proteomes" id="UP000284434">
    <property type="component" value="Unassembled WGS sequence"/>
</dbReference>
<feature type="compositionally biased region" description="Basic and acidic residues" evidence="1">
    <location>
        <begin position="74"/>
        <end position="86"/>
    </location>
</feature>
<reference evidence="2" key="2">
    <citation type="submission" date="2022-01" db="EMBL/GenBank/DDBJ databases">
        <title>Collection of gut derived symbiotic bacterial strains cultured from healthy donors.</title>
        <authorList>
            <person name="Lin H."/>
            <person name="Kohout C."/>
            <person name="Waligurski E."/>
            <person name="Pamer E.G."/>
        </authorList>
    </citation>
    <scope>NUCLEOTIDE SEQUENCE</scope>
    <source>
        <strain evidence="2">DFI.1.149</strain>
    </source>
</reference>
<dbReference type="RefSeq" id="WP_013612000.1">
    <property type="nucleotide sequence ID" value="NZ_BAABYK010000002.1"/>
</dbReference>
<evidence type="ECO:0000313" key="7">
    <source>
        <dbReference type="Proteomes" id="UP000284243"/>
    </source>
</evidence>
<name>A0A412TP28_9BACT</name>
<dbReference type="EMBL" id="QRYC01000016">
    <property type="protein sequence ID" value="RGU55587.1"/>
    <property type="molecule type" value="Genomic_DNA"/>
</dbReference>
<dbReference type="EMBL" id="JAKNDN010000015">
    <property type="protein sequence ID" value="MCG4959986.1"/>
    <property type="molecule type" value="Genomic_DNA"/>
</dbReference>
<comment type="caution">
    <text evidence="3">The sequence shown here is derived from an EMBL/GenBank/DDBJ whole genome shotgun (WGS) entry which is preliminary data.</text>
</comment>
<gene>
    <name evidence="4" type="ORF">DWW24_14995</name>
    <name evidence="3" type="ORF">DWW57_11760</name>
    <name evidence="5" type="ORF">DXA53_12320</name>
    <name evidence="2" type="ORF">L0P03_09010</name>
</gene>
<accession>A0A412TP28</accession>